<evidence type="ECO:0000313" key="3">
    <source>
        <dbReference type="Proteomes" id="UP000218231"/>
    </source>
</evidence>
<gene>
    <name evidence="2" type="ORF">WR25_08731</name>
</gene>
<evidence type="ECO:0008006" key="4">
    <source>
        <dbReference type="Google" id="ProtNLM"/>
    </source>
</evidence>
<sequence>MAADRGDRGNGRHHAAGDRPGHADGQGDGQPRGDRAGRPGIARPARQSGRPAVAPARPDRCGARPVCGGGTQGAGPGKPHLFAIPRRRRRAVHGDATPGRGGDAGTRHLIASCSAFPHRGHRSGTFVRQLAFTRRPVATEKAAGKRDKRIMRIVAAMMVAASWPAMALAQEVPAPAQAPAPAPTPNPTTPAPAAATVQAAPTTPAAAPAAPAEEDSEEGDIVVTGRKPVGSVVGDIPAEQTLSPADVRSYGVSSVSDLLTELGPQTQSGAGGPPVVLLDGHRISGFQEIRDIPTEAILRVDILPEEVALKYGYTADQKVVNFVLRRRFRATTVELADKGATEGGSNTPQGELDLLTIRQGARLNIHSKYQQTSALTESERDITAASTEGQTNNFDQRPYRTLVPFSRSFGTNATYAKTIGEDINASINGEIAATQSTGQFGLPLDGTGAPVSGDPLRQQTNGVTGHLGTSFNGRLSPRWLWTVTGSFDRADTRTIGDTVAGRGTNRAHSVSNAGDLEALVNGPLFTLPAGDVTTAVRVGAQTSQFTSNSLRAGLVSGGRVSRDQANARVNIDLPIASKSRAVLPFLGNLSINGNAAVNQLSDFGTLTAYGYGVNWAPINAIRVIGSINQQDVAPTAQQLGNPTVVTPNVRVFDYVQGQTVTVTTISGRSTRPT</sequence>
<feature type="compositionally biased region" description="Basic and acidic residues" evidence="1">
    <location>
        <begin position="1"/>
        <end position="22"/>
    </location>
</feature>
<dbReference type="PANTHER" id="PTHR47234:SF3">
    <property type="entry name" value="SECRETIN_TONB SHORT N-TERMINAL DOMAIN-CONTAINING PROTEIN"/>
    <property type="match status" value="1"/>
</dbReference>
<evidence type="ECO:0000256" key="1">
    <source>
        <dbReference type="SAM" id="MobiDB-lite"/>
    </source>
</evidence>
<proteinExistence type="predicted"/>
<reference evidence="2 3" key="1">
    <citation type="journal article" date="2017" name="Curr. Biol.">
        <title>Genome architecture and evolution of a unichromosomal asexual nematode.</title>
        <authorList>
            <person name="Fradin H."/>
            <person name="Zegar C."/>
            <person name="Gutwein M."/>
            <person name="Lucas J."/>
            <person name="Kovtun M."/>
            <person name="Corcoran D."/>
            <person name="Baugh L.R."/>
            <person name="Kiontke K."/>
            <person name="Gunsalus K."/>
            <person name="Fitch D.H."/>
            <person name="Piano F."/>
        </authorList>
    </citation>
    <scope>NUCLEOTIDE SEQUENCE [LARGE SCALE GENOMIC DNA]</scope>
    <source>
        <strain evidence="2">PF1309</strain>
    </source>
</reference>
<name>A0A2A2M2E0_9BILA</name>
<feature type="compositionally biased region" description="Pro residues" evidence="1">
    <location>
        <begin position="176"/>
        <end position="190"/>
    </location>
</feature>
<dbReference type="Proteomes" id="UP000218231">
    <property type="component" value="Unassembled WGS sequence"/>
</dbReference>
<feature type="region of interest" description="Disordered" evidence="1">
    <location>
        <begin position="1"/>
        <end position="80"/>
    </location>
</feature>
<dbReference type="SUPFAM" id="SSF56935">
    <property type="entry name" value="Porins"/>
    <property type="match status" value="1"/>
</dbReference>
<dbReference type="STRING" id="2018661.A0A2A2M2E0"/>
<dbReference type="AlphaFoldDB" id="A0A2A2M2E0"/>
<protein>
    <recommendedName>
        <fullName evidence="4">TonB-dependent receptor plug domain-containing protein</fullName>
    </recommendedName>
</protein>
<comment type="caution">
    <text evidence="2">The sequence shown here is derived from an EMBL/GenBank/DDBJ whole genome shotgun (WGS) entry which is preliminary data.</text>
</comment>
<feature type="compositionally biased region" description="Gly residues" evidence="1">
    <location>
        <begin position="67"/>
        <end position="76"/>
    </location>
</feature>
<dbReference type="EMBL" id="LIAE01006191">
    <property type="protein sequence ID" value="PAV92455.1"/>
    <property type="molecule type" value="Genomic_DNA"/>
</dbReference>
<feature type="region of interest" description="Disordered" evidence="1">
    <location>
        <begin position="176"/>
        <end position="219"/>
    </location>
</feature>
<dbReference type="OrthoDB" id="5497377at2759"/>
<organism evidence="2 3">
    <name type="scientific">Diploscapter pachys</name>
    <dbReference type="NCBI Taxonomy" id="2018661"/>
    <lineage>
        <taxon>Eukaryota</taxon>
        <taxon>Metazoa</taxon>
        <taxon>Ecdysozoa</taxon>
        <taxon>Nematoda</taxon>
        <taxon>Chromadorea</taxon>
        <taxon>Rhabditida</taxon>
        <taxon>Rhabditina</taxon>
        <taxon>Rhabditomorpha</taxon>
        <taxon>Rhabditoidea</taxon>
        <taxon>Rhabditidae</taxon>
        <taxon>Diploscapter</taxon>
    </lineage>
</organism>
<accession>A0A2A2M2E0</accession>
<feature type="compositionally biased region" description="Low complexity" evidence="1">
    <location>
        <begin position="191"/>
        <end position="211"/>
    </location>
</feature>
<dbReference type="PANTHER" id="PTHR47234">
    <property type="match status" value="1"/>
</dbReference>
<evidence type="ECO:0000313" key="2">
    <source>
        <dbReference type="EMBL" id="PAV92455.1"/>
    </source>
</evidence>
<keyword evidence="3" id="KW-1185">Reference proteome</keyword>